<dbReference type="PANTHER" id="PTHR43620">
    <property type="entry name" value="GLYCEROPHOSPHORYL DIESTER PHOSPHODIESTERASE"/>
    <property type="match status" value="1"/>
</dbReference>
<dbReference type="FunFam" id="3.20.20.190:FF:000011">
    <property type="entry name" value="Glycerophosphodiester phosphodiesterase GDPDL3"/>
    <property type="match status" value="1"/>
</dbReference>
<feature type="domain" description="GP-PDE" evidence="9">
    <location>
        <begin position="353"/>
        <end position="652"/>
    </location>
</feature>
<protein>
    <recommendedName>
        <fullName evidence="1">glycerophosphodiester phosphodiesterase</fullName>
        <ecNumber evidence="1">3.1.4.46</ecNumber>
    </recommendedName>
</protein>
<feature type="domain" description="GP-PDE" evidence="9">
    <location>
        <begin position="41"/>
        <end position="335"/>
    </location>
</feature>
<keyword evidence="4" id="KW-0378">Hydrolase</keyword>
<keyword evidence="11" id="KW-1185">Reference proteome</keyword>
<dbReference type="SUPFAM" id="SSF51695">
    <property type="entry name" value="PLC-like phosphodiesterases"/>
    <property type="match status" value="2"/>
</dbReference>
<organism evidence="10 11">
    <name type="scientific">Jatropha curcas</name>
    <name type="common">Barbados nut</name>
    <dbReference type="NCBI Taxonomy" id="180498"/>
    <lineage>
        <taxon>Eukaryota</taxon>
        <taxon>Viridiplantae</taxon>
        <taxon>Streptophyta</taxon>
        <taxon>Embryophyta</taxon>
        <taxon>Tracheophyta</taxon>
        <taxon>Spermatophyta</taxon>
        <taxon>Magnoliopsida</taxon>
        <taxon>eudicotyledons</taxon>
        <taxon>Gunneridae</taxon>
        <taxon>Pentapetalae</taxon>
        <taxon>rosids</taxon>
        <taxon>fabids</taxon>
        <taxon>Malpighiales</taxon>
        <taxon>Euphorbiaceae</taxon>
        <taxon>Crotonoideae</taxon>
        <taxon>Jatropheae</taxon>
        <taxon>Jatropha</taxon>
    </lineage>
</organism>
<dbReference type="PANTHER" id="PTHR43620:SF44">
    <property type="entry name" value="GLYCEROPHOSPHODIESTER PHOSPHODIESTERASE GDPDL6-RELATED"/>
    <property type="match status" value="1"/>
</dbReference>
<feature type="signal peptide" evidence="8">
    <location>
        <begin position="1"/>
        <end position="21"/>
    </location>
</feature>
<evidence type="ECO:0000313" key="10">
    <source>
        <dbReference type="EMBL" id="KDP38642.1"/>
    </source>
</evidence>
<evidence type="ECO:0000256" key="6">
    <source>
        <dbReference type="ARBA" id="ARBA00047512"/>
    </source>
</evidence>
<dbReference type="GO" id="GO:0006629">
    <property type="term" value="P:lipid metabolic process"/>
    <property type="evidence" value="ECO:0007669"/>
    <property type="project" value="InterPro"/>
</dbReference>
<dbReference type="STRING" id="180498.A0A067KR75"/>
<name>A0A067KR75_JATCU</name>
<comment type="catalytic activity">
    <reaction evidence="6">
        <text>a sn-glycero-3-phosphodiester + H2O = an alcohol + sn-glycerol 3-phosphate + H(+)</text>
        <dbReference type="Rhea" id="RHEA:12969"/>
        <dbReference type="ChEBI" id="CHEBI:15377"/>
        <dbReference type="ChEBI" id="CHEBI:15378"/>
        <dbReference type="ChEBI" id="CHEBI:30879"/>
        <dbReference type="ChEBI" id="CHEBI:57597"/>
        <dbReference type="ChEBI" id="CHEBI:83408"/>
        <dbReference type="EC" id="3.1.4.46"/>
    </reaction>
</comment>
<dbReference type="InterPro" id="IPR017946">
    <property type="entry name" value="PLC-like_Pdiesterase_TIM-brl"/>
</dbReference>
<feature type="compositionally biased region" description="Polar residues" evidence="7">
    <location>
        <begin position="711"/>
        <end position="720"/>
    </location>
</feature>
<proteinExistence type="predicted"/>
<keyword evidence="3" id="KW-0319">Glycerol metabolism</keyword>
<reference evidence="10 11" key="1">
    <citation type="journal article" date="2014" name="PLoS ONE">
        <title>Global Analysis of Gene Expression Profiles in Physic Nut (Jatropha curcas L.) Seedlings Exposed to Salt Stress.</title>
        <authorList>
            <person name="Zhang L."/>
            <person name="Zhang C."/>
            <person name="Wu P."/>
            <person name="Chen Y."/>
            <person name="Li M."/>
            <person name="Jiang H."/>
            <person name="Wu G."/>
        </authorList>
    </citation>
    <scope>NUCLEOTIDE SEQUENCE [LARGE SCALE GENOMIC DNA]</scope>
    <source>
        <strain evidence="11">cv. GZQX0401</strain>
        <tissue evidence="10">Young leaves</tissue>
    </source>
</reference>
<evidence type="ECO:0000256" key="5">
    <source>
        <dbReference type="ARBA" id="ARBA00023180"/>
    </source>
</evidence>
<keyword evidence="5" id="KW-0325">Glycoprotein</keyword>
<dbReference type="PROSITE" id="PS51704">
    <property type="entry name" value="GP_PDE"/>
    <property type="match status" value="2"/>
</dbReference>
<sequence length="760" mass="83667">MVMRCLLLMIFLLMHTGTIIAQGLKPPAVKKKWLTLDGKPPRVIARGGLSGVFPESSNFATDAAKELPDVIILCTVQMTKDRKGICQPDVTLENSTNIDMVYPNGSKTYKVNGKDVEGWFSIDYTSLELSNVTLMQNIFRRPSSFDEMVPLSTLEDLLSSKIPSVWLNVRYDMFFTEHKLNVAPLLQKLPNISYISSPEIGFLKKMNGKGKKAKTKLIFVFLGKEAVEPTTNQTYGSILENLATIKEFASGIVVPKNYIWPVRKDNYLEANPTSLVLDAHKQGLEVYANGFANDYAKIYNYSYDPGLEYLSFINNSEFSVDGVISDFPNTASSAVGCFGQYGGFSLPREDSTVTIITHNGASGVYAGCTDRAYEQALKDGADIIDCTVQLSSDGTAFCMDSADVSVETNAMSNFMSRSSTVPEIKESAGIFTFDLTWAEIQTLQPRLSSPYGNDNLLPRNPAYKTAGKFLKLAEFLEFAKAKAPTGILINIENAPYLASKKGLDIVSAVSSALEKASFDKQSTQKVLIQSDDTSVLSKFKKIKAYQRVLHLKEEISDAPKKSVAEIKKFADVVNLPRFSIIPTDGQFAMYITKVIDEMHAANLTVYVSVLRNEFLNLAFDYFSDPIIEIATYNYLSVDGIITEFPATAYRYFTNLCSNPEYDYPYIIAPIQPPMLRLLLISDAKVLPPAPSPRPVLAADDVVDPPLPAVTKVTNSSSSTPAPKADKPEDTSSAALPNIADMGFSLLAVLCSYFLGDIIHQ</sequence>
<dbReference type="GO" id="GO:0006071">
    <property type="term" value="P:glycerol metabolic process"/>
    <property type="evidence" value="ECO:0007669"/>
    <property type="project" value="UniProtKB-KW"/>
</dbReference>
<evidence type="ECO:0000256" key="2">
    <source>
        <dbReference type="ARBA" id="ARBA00022729"/>
    </source>
</evidence>
<dbReference type="Pfam" id="PF03009">
    <property type="entry name" value="GDPD"/>
    <property type="match status" value="2"/>
</dbReference>
<evidence type="ECO:0000256" key="8">
    <source>
        <dbReference type="SAM" id="SignalP"/>
    </source>
</evidence>
<gene>
    <name evidence="10" type="ORF">JCGZ_03995</name>
</gene>
<dbReference type="EMBL" id="KK914358">
    <property type="protein sequence ID" value="KDP38642.1"/>
    <property type="molecule type" value="Genomic_DNA"/>
</dbReference>
<feature type="region of interest" description="Disordered" evidence="7">
    <location>
        <begin position="709"/>
        <end position="731"/>
    </location>
</feature>
<evidence type="ECO:0000256" key="3">
    <source>
        <dbReference type="ARBA" id="ARBA00022798"/>
    </source>
</evidence>
<evidence type="ECO:0000256" key="4">
    <source>
        <dbReference type="ARBA" id="ARBA00022801"/>
    </source>
</evidence>
<dbReference type="AlphaFoldDB" id="A0A067KR75"/>
<evidence type="ECO:0000256" key="1">
    <source>
        <dbReference type="ARBA" id="ARBA00012247"/>
    </source>
</evidence>
<keyword evidence="2 8" id="KW-0732">Signal</keyword>
<dbReference type="GO" id="GO:0008889">
    <property type="term" value="F:glycerophosphodiester phosphodiesterase activity"/>
    <property type="evidence" value="ECO:0007669"/>
    <property type="project" value="UniProtKB-EC"/>
</dbReference>
<dbReference type="InterPro" id="IPR030395">
    <property type="entry name" value="GP_PDE_dom"/>
</dbReference>
<dbReference type="Gene3D" id="3.20.20.190">
    <property type="entry name" value="Phosphatidylinositol (PI) phosphodiesterase"/>
    <property type="match status" value="2"/>
</dbReference>
<evidence type="ECO:0000259" key="9">
    <source>
        <dbReference type="PROSITE" id="PS51704"/>
    </source>
</evidence>
<dbReference type="OrthoDB" id="1058301at2759"/>
<feature type="chain" id="PRO_5001639810" description="glycerophosphodiester phosphodiesterase" evidence="8">
    <location>
        <begin position="22"/>
        <end position="760"/>
    </location>
</feature>
<evidence type="ECO:0000256" key="7">
    <source>
        <dbReference type="SAM" id="MobiDB-lite"/>
    </source>
</evidence>
<accession>A0A067KR75</accession>
<evidence type="ECO:0000313" key="11">
    <source>
        <dbReference type="Proteomes" id="UP000027138"/>
    </source>
</evidence>
<dbReference type="KEGG" id="jcu:105633474"/>
<dbReference type="Proteomes" id="UP000027138">
    <property type="component" value="Unassembled WGS sequence"/>
</dbReference>
<dbReference type="EC" id="3.1.4.46" evidence="1"/>
<dbReference type="CDD" id="cd08604">
    <property type="entry name" value="GDPD_SHV3_repeat_2"/>
    <property type="match status" value="1"/>
</dbReference>